<keyword evidence="1" id="KW-0812">Transmembrane</keyword>
<dbReference type="AlphaFoldDB" id="A0A835BQR7"/>
<comment type="caution">
    <text evidence="2">The sequence shown here is derived from an EMBL/GenBank/DDBJ whole genome shotgun (WGS) entry which is preliminary data.</text>
</comment>
<reference evidence="2" key="1">
    <citation type="submission" date="2020-07" db="EMBL/GenBank/DDBJ databases">
        <title>Genome sequence and genetic diversity analysis of an under-domesticated orphan crop, white fonio (Digitaria exilis).</title>
        <authorList>
            <person name="Bennetzen J.L."/>
            <person name="Chen S."/>
            <person name="Ma X."/>
            <person name="Wang X."/>
            <person name="Yssel A.E.J."/>
            <person name="Chaluvadi S.R."/>
            <person name="Johnson M."/>
            <person name="Gangashetty P."/>
            <person name="Hamidou F."/>
            <person name="Sanogo M.D."/>
            <person name="Zwaenepoel A."/>
            <person name="Wallace J."/>
            <person name="Van De Peer Y."/>
            <person name="Van Deynze A."/>
        </authorList>
    </citation>
    <scope>NUCLEOTIDE SEQUENCE</scope>
    <source>
        <tissue evidence="2">Leaves</tissue>
    </source>
</reference>
<protein>
    <submittedName>
        <fullName evidence="2">Uncharacterized protein</fullName>
    </submittedName>
</protein>
<feature type="transmembrane region" description="Helical" evidence="1">
    <location>
        <begin position="29"/>
        <end position="52"/>
    </location>
</feature>
<dbReference type="PANTHER" id="PTHR33994:SF17">
    <property type="entry name" value="OS01G0655600 PROTEIN"/>
    <property type="match status" value="1"/>
</dbReference>
<dbReference type="OrthoDB" id="674304at2759"/>
<dbReference type="EMBL" id="JACEFO010001882">
    <property type="protein sequence ID" value="KAF8695877.1"/>
    <property type="molecule type" value="Genomic_DNA"/>
</dbReference>
<keyword evidence="1" id="KW-1133">Transmembrane helix</keyword>
<proteinExistence type="predicted"/>
<evidence type="ECO:0000313" key="2">
    <source>
        <dbReference type="EMBL" id="KAF8695877.1"/>
    </source>
</evidence>
<dbReference type="PANTHER" id="PTHR33994">
    <property type="entry name" value="OS04G0515000 PROTEIN"/>
    <property type="match status" value="1"/>
</dbReference>
<name>A0A835BQR7_9POAL</name>
<organism evidence="2 3">
    <name type="scientific">Digitaria exilis</name>
    <dbReference type="NCBI Taxonomy" id="1010633"/>
    <lineage>
        <taxon>Eukaryota</taxon>
        <taxon>Viridiplantae</taxon>
        <taxon>Streptophyta</taxon>
        <taxon>Embryophyta</taxon>
        <taxon>Tracheophyta</taxon>
        <taxon>Spermatophyta</taxon>
        <taxon>Magnoliopsida</taxon>
        <taxon>Liliopsida</taxon>
        <taxon>Poales</taxon>
        <taxon>Poaceae</taxon>
        <taxon>PACMAD clade</taxon>
        <taxon>Panicoideae</taxon>
        <taxon>Panicodae</taxon>
        <taxon>Paniceae</taxon>
        <taxon>Anthephorinae</taxon>
        <taxon>Digitaria</taxon>
    </lineage>
</organism>
<sequence>MSDKFVQDLKYDTRLHCSGRWRWITQSHVVCFVVGVLLTILVSSGIVLAISYDDDNARAATANVTPPQPKPNLFIRLEGVEGLNLCDSPPAPPAFHLVVDADWIPASYRYCSGGCNSMLRVSYHGMILAWGHVPWFCVEGRPTENAIDGVVTVEAKADGVELREEVRNLVQSELDVVGKAEFEVEGEVNGLGYLRCKTLLFKGNATEEASLCLVQ</sequence>
<accession>A0A835BQR7</accession>
<evidence type="ECO:0000313" key="3">
    <source>
        <dbReference type="Proteomes" id="UP000636709"/>
    </source>
</evidence>
<evidence type="ECO:0000256" key="1">
    <source>
        <dbReference type="SAM" id="Phobius"/>
    </source>
</evidence>
<keyword evidence="3" id="KW-1185">Reference proteome</keyword>
<keyword evidence="1" id="KW-0472">Membrane</keyword>
<gene>
    <name evidence="2" type="ORF">HU200_036753</name>
</gene>
<dbReference type="Proteomes" id="UP000636709">
    <property type="component" value="Unassembled WGS sequence"/>
</dbReference>